<dbReference type="RefSeq" id="WP_014403193.1">
    <property type="nucleotide sequence ID" value="NC_017033.1"/>
</dbReference>
<sequence>MNEFPAIKDMASSCGEDLEYAPEFVALQQASIGKSEQQFGTAIIPAEPPDWHRIEDEARQLLRRSQDIRILGLLTLAWTENEGIAGYARGLQWLAELLEQHWEAVHPRLQTADEYDPMQRVNAIAAFADTVSLARSLRKSALLAGSSGHLSLRDAAAILEGGDSSENLGYPGGSVRLRAELGQARGDTAATLIAVDQILASVSRVRQVMEKHLDTAWMPSFAPIEQPLNTISAAVSVRRGLHEISGQALSVAPPSVAEAEEAAAPDLGAGTGLPAGHIDGRDEVIRMLQQACDYLERSEPSHPAPMLIRRSLRLLQMNFYEIVRELMPEGLSRLDALAGTGNRDGASPPAKD</sequence>
<dbReference type="EMBL" id="CP003350">
    <property type="protein sequence ID" value="AFC86188.1"/>
    <property type="molecule type" value="Genomic_DNA"/>
</dbReference>
<dbReference type="HOGENOM" id="CLU_060104_0_0_6"/>
<feature type="domain" description="ImpA N-terminal" evidence="1">
    <location>
        <begin position="11"/>
        <end position="128"/>
    </location>
</feature>
<protein>
    <submittedName>
        <fullName evidence="2">Type VI secretion-associated protein, ImpA family</fullName>
    </submittedName>
</protein>
<dbReference type="PANTHER" id="PTHR37951">
    <property type="entry name" value="CYTOPLASMIC PROTEIN-RELATED"/>
    <property type="match status" value="1"/>
</dbReference>
<dbReference type="InterPro" id="IPR017740">
    <property type="entry name" value="TssA-like"/>
</dbReference>
<dbReference type="InterPro" id="IPR010657">
    <property type="entry name" value="ImpA_N"/>
</dbReference>
<gene>
    <name evidence="2" type="ordered locus">Fraau_1783</name>
</gene>
<dbReference type="KEGG" id="fau:Fraau_1783"/>
<dbReference type="STRING" id="767434.Fraau_1783"/>
<keyword evidence="3" id="KW-1185">Reference proteome</keyword>
<evidence type="ECO:0000313" key="3">
    <source>
        <dbReference type="Proteomes" id="UP000005234"/>
    </source>
</evidence>
<dbReference type="NCBIfam" id="TIGR03363">
    <property type="entry name" value="VI_chp_8"/>
    <property type="match status" value="1"/>
</dbReference>
<organism evidence="2 3">
    <name type="scientific">Frateuria aurantia (strain ATCC 33424 / DSM 6220 / KCTC 2777 / LMG 1558 / NBRC 3245 / NCIMB 13370)</name>
    <name type="common">Acetobacter aurantius</name>
    <dbReference type="NCBI Taxonomy" id="767434"/>
    <lineage>
        <taxon>Bacteria</taxon>
        <taxon>Pseudomonadati</taxon>
        <taxon>Pseudomonadota</taxon>
        <taxon>Gammaproteobacteria</taxon>
        <taxon>Lysobacterales</taxon>
        <taxon>Rhodanobacteraceae</taxon>
        <taxon>Frateuria</taxon>
    </lineage>
</organism>
<dbReference type="PANTHER" id="PTHR37951:SF1">
    <property type="entry name" value="TYPE VI SECRETION SYSTEM COMPONENT TSSA1"/>
    <property type="match status" value="1"/>
</dbReference>
<name>H8KZE6_FRAAD</name>
<evidence type="ECO:0000259" key="1">
    <source>
        <dbReference type="Pfam" id="PF06812"/>
    </source>
</evidence>
<evidence type="ECO:0000313" key="2">
    <source>
        <dbReference type="EMBL" id="AFC86188.1"/>
    </source>
</evidence>
<dbReference type="AlphaFoldDB" id="H8KZE6"/>
<accession>H8KZE6</accession>
<dbReference type="eggNOG" id="COG3515">
    <property type="taxonomic scope" value="Bacteria"/>
</dbReference>
<reference evidence="2" key="1">
    <citation type="submission" date="2012-02" db="EMBL/GenBank/DDBJ databases">
        <title>The complete genome of Frateuria aurantia DSM 6220.</title>
        <authorList>
            <consortium name="US DOE Joint Genome Institute (JGI-PGF)"/>
            <person name="Lucas S."/>
            <person name="Copeland A."/>
            <person name="Lapidus A."/>
            <person name="Glavina del Rio T."/>
            <person name="Dalin E."/>
            <person name="Tice H."/>
            <person name="Bruce D."/>
            <person name="Goodwin L."/>
            <person name="Pitluck S."/>
            <person name="Peters L."/>
            <person name="Ovchinnikova G."/>
            <person name="Teshima H."/>
            <person name="Kyrpides N."/>
            <person name="Mavromatis K."/>
            <person name="Ivanova N."/>
            <person name="Brettin T."/>
            <person name="Detter J.C."/>
            <person name="Han C."/>
            <person name="Larimer F."/>
            <person name="Land M."/>
            <person name="Hauser L."/>
            <person name="Markowitz V."/>
            <person name="Cheng J.-F."/>
            <person name="Hugenholtz P."/>
            <person name="Woyke T."/>
            <person name="Wu D."/>
            <person name="Brambilla E."/>
            <person name="Klenk H.-P."/>
            <person name="Eisen J.A."/>
        </authorList>
    </citation>
    <scope>NUCLEOTIDE SEQUENCE</scope>
    <source>
        <strain evidence="2">DSM 6220</strain>
    </source>
</reference>
<proteinExistence type="predicted"/>
<dbReference type="Proteomes" id="UP000005234">
    <property type="component" value="Chromosome"/>
</dbReference>
<dbReference type="Pfam" id="PF06812">
    <property type="entry name" value="ImpA_N"/>
    <property type="match status" value="1"/>
</dbReference>